<evidence type="ECO:0000313" key="3">
    <source>
        <dbReference type="Proteomes" id="UP000275385"/>
    </source>
</evidence>
<feature type="region of interest" description="Disordered" evidence="1">
    <location>
        <begin position="39"/>
        <end position="60"/>
    </location>
</feature>
<proteinExistence type="predicted"/>
<evidence type="ECO:0000256" key="1">
    <source>
        <dbReference type="SAM" id="MobiDB-lite"/>
    </source>
</evidence>
<accession>A0A420YPA5</accession>
<dbReference type="EMBL" id="QVQW01000001">
    <property type="protein sequence ID" value="RKU49698.1"/>
    <property type="molecule type" value="Genomic_DNA"/>
</dbReference>
<feature type="compositionally biased region" description="Acidic residues" evidence="1">
    <location>
        <begin position="1"/>
        <end position="13"/>
    </location>
</feature>
<feature type="region of interest" description="Disordered" evidence="1">
    <location>
        <begin position="1"/>
        <end position="23"/>
    </location>
</feature>
<comment type="caution">
    <text evidence="2">The sequence shown here is derived from an EMBL/GenBank/DDBJ whole genome shotgun (WGS) entry which is preliminary data.</text>
</comment>
<gene>
    <name evidence="2" type="ORF">DL546_009838</name>
</gene>
<dbReference type="AlphaFoldDB" id="A0A420YPA5"/>
<name>A0A420YPA5_9PEZI</name>
<protein>
    <submittedName>
        <fullName evidence="2">Uncharacterized protein</fullName>
    </submittedName>
</protein>
<evidence type="ECO:0000313" key="2">
    <source>
        <dbReference type="EMBL" id="RKU49698.1"/>
    </source>
</evidence>
<dbReference type="Proteomes" id="UP000275385">
    <property type="component" value="Unassembled WGS sequence"/>
</dbReference>
<organism evidence="2 3">
    <name type="scientific">Coniochaeta pulveracea</name>
    <dbReference type="NCBI Taxonomy" id="177199"/>
    <lineage>
        <taxon>Eukaryota</taxon>
        <taxon>Fungi</taxon>
        <taxon>Dikarya</taxon>
        <taxon>Ascomycota</taxon>
        <taxon>Pezizomycotina</taxon>
        <taxon>Sordariomycetes</taxon>
        <taxon>Sordariomycetidae</taxon>
        <taxon>Coniochaetales</taxon>
        <taxon>Coniochaetaceae</taxon>
        <taxon>Coniochaeta</taxon>
    </lineage>
</organism>
<dbReference type="OrthoDB" id="5288318at2759"/>
<dbReference type="STRING" id="177199.A0A420YPA5"/>
<sequence>MAVFVDLDDDEVEPPQQGGKPIWKPILEQRFGSGVLHDDAVQSSRQEKERVKEPPHANTAKHLDQGRNRLAEALSCYPVAMAVASHLDLNTLDNLSRTCRGVHHALLQFRRMLLISTLRCVNEDLEVNTDDVIRYRARISTTYSVNYPQRPVDQGMDKRHQHWVKAGQCARDLVSDCRRCGRVVCRVSLVDCATRAGNHPRHCLDSFAKNKPVQNCAIKPPTPVVLRNRHRRLCKACGRAPLGLLAKPSLPPETTLNSEAMQRHICKCDSAEGIWLCQPCGRNLRSDDDGYKWPVTPCVLCEICCHKSMFLVQGFHPSSHRVFTHQSMVTSKSGVVGSNSTVADAISLKSDLFATSASTSAYQPLTSQPPFLLRPD</sequence>
<reference evidence="2 3" key="1">
    <citation type="submission" date="2018-08" db="EMBL/GenBank/DDBJ databases">
        <title>Draft genome of the lignicolous fungus Coniochaeta pulveracea.</title>
        <authorList>
            <person name="Borstlap C.J."/>
            <person name="De Witt R.N."/>
            <person name="Botha A."/>
            <person name="Volschenk H."/>
        </authorList>
    </citation>
    <scope>NUCLEOTIDE SEQUENCE [LARGE SCALE GENOMIC DNA]</scope>
    <source>
        <strain evidence="2 3">CAB683</strain>
    </source>
</reference>
<keyword evidence="3" id="KW-1185">Reference proteome</keyword>